<keyword evidence="4" id="KW-1185">Reference proteome</keyword>
<evidence type="ECO:0000256" key="1">
    <source>
        <dbReference type="PROSITE-ProRule" id="PRU00339"/>
    </source>
</evidence>
<keyword evidence="3" id="KW-0282">Flagellum</keyword>
<feature type="repeat" description="TPR" evidence="1">
    <location>
        <begin position="361"/>
        <end position="394"/>
    </location>
</feature>
<dbReference type="Pfam" id="PF14559">
    <property type="entry name" value="TPR_19"/>
    <property type="match status" value="1"/>
</dbReference>
<evidence type="ECO:0000313" key="4">
    <source>
        <dbReference type="Proteomes" id="UP000815325"/>
    </source>
</evidence>
<keyword evidence="3" id="KW-0966">Cell projection</keyword>
<feature type="repeat" description="TPR" evidence="1">
    <location>
        <begin position="397"/>
        <end position="430"/>
    </location>
</feature>
<feature type="region of interest" description="Disordered" evidence="2">
    <location>
        <begin position="81"/>
        <end position="127"/>
    </location>
</feature>
<keyword evidence="1" id="KW-0802">TPR repeat</keyword>
<dbReference type="InterPro" id="IPR011990">
    <property type="entry name" value="TPR-like_helical_dom_sf"/>
</dbReference>
<dbReference type="SUPFAM" id="SSF48452">
    <property type="entry name" value="TPR-like"/>
    <property type="match status" value="2"/>
</dbReference>
<keyword evidence="3" id="KW-0969">Cilium</keyword>
<dbReference type="PANTHER" id="PTHR44177">
    <property type="entry name" value="TETRATRICOPEPTIDE REPEAT PROTEIN 8"/>
    <property type="match status" value="1"/>
</dbReference>
<dbReference type="PANTHER" id="PTHR44177:SF1">
    <property type="entry name" value="TETRATRICOPEPTIDE REPEAT PROTEIN 8"/>
    <property type="match status" value="1"/>
</dbReference>
<feature type="repeat" description="TPR" evidence="1">
    <location>
        <begin position="465"/>
        <end position="498"/>
    </location>
</feature>
<dbReference type="CDD" id="cd21341">
    <property type="entry name" value="TTC8_N"/>
    <property type="match status" value="1"/>
</dbReference>
<name>A0ABQ7GV45_DUNSA</name>
<comment type="caution">
    <text evidence="3">The sequence shown here is derived from an EMBL/GenBank/DDBJ whole genome shotgun (WGS) entry which is preliminary data.</text>
</comment>
<dbReference type="Proteomes" id="UP000815325">
    <property type="component" value="Unassembled WGS sequence"/>
</dbReference>
<dbReference type="Pfam" id="PF13181">
    <property type="entry name" value="TPR_8"/>
    <property type="match status" value="1"/>
</dbReference>
<gene>
    <name evidence="3" type="ORF">DUNSADRAFT_2815</name>
</gene>
<evidence type="ECO:0000313" key="3">
    <source>
        <dbReference type="EMBL" id="KAF5838486.1"/>
    </source>
</evidence>
<dbReference type="SMART" id="SM00028">
    <property type="entry name" value="TPR"/>
    <property type="match status" value="7"/>
</dbReference>
<dbReference type="EMBL" id="MU069577">
    <property type="protein sequence ID" value="KAF5838486.1"/>
    <property type="molecule type" value="Genomic_DNA"/>
</dbReference>
<reference evidence="3" key="1">
    <citation type="submission" date="2017-08" db="EMBL/GenBank/DDBJ databases">
        <authorList>
            <person name="Polle J.E."/>
            <person name="Barry K."/>
            <person name="Cushman J."/>
            <person name="Schmutz J."/>
            <person name="Tran D."/>
            <person name="Hathwaick L.T."/>
            <person name="Yim W.C."/>
            <person name="Jenkins J."/>
            <person name="Mckie-Krisberg Z.M."/>
            <person name="Prochnik S."/>
            <person name="Lindquist E."/>
            <person name="Dockter R.B."/>
            <person name="Adam C."/>
            <person name="Molina H."/>
            <person name="Bunkerborg J."/>
            <person name="Jin E."/>
            <person name="Buchheim M."/>
            <person name="Magnuson J."/>
        </authorList>
    </citation>
    <scope>NUCLEOTIDE SEQUENCE</scope>
    <source>
        <strain evidence="3">CCAP 19/18</strain>
    </source>
</reference>
<sequence>MSVLEKGLNSVWLAQSRFRRRRFDDCIEICTKNLEVNPYDQAVWYLKCRALTLKNWIDDTEIEEQGLGDVLLDEHQTAQVARPGTSLARPGTGAQGGMSPAVRPMTSSGRPVTGFARPGTSSRTVSRVKPGMLPWRAPVVLSMGPVNHFQQWPWHLCRFVRLGTASILSEPGGPFINSEKVDIRKYVARPALTRALCDYMIYVDHNMRRALELCALATQAHNFEDWWWKSRLGKCYYHLGLMRDAERQFRSCLKNQEMVTPILELCKVLLRLDMPSAAIEQYNSALQAHPSDSSLLLGLARCHDELGDSEKALQFYKAVLYHEASNVEAIACLAAHHFYTDQPEVALRYYRRLLQMGVSNTELWTNLGLCCFYASQYDMCLGSFERALQLADDSTLADVWYNLSQVAIGIGDLNLAYQCLRCACAIDPSHVEATNNLGVLEHRSGGEEQARAYFSAGQASEGCSYEPYFNGALLSFKLGDLQEAFNQVTKSLELFPEHHESLELRKQLKAHFTML</sequence>
<accession>A0ABQ7GV45</accession>
<organism evidence="3 4">
    <name type="scientific">Dunaliella salina</name>
    <name type="common">Green alga</name>
    <name type="synonym">Protococcus salinus</name>
    <dbReference type="NCBI Taxonomy" id="3046"/>
    <lineage>
        <taxon>Eukaryota</taxon>
        <taxon>Viridiplantae</taxon>
        <taxon>Chlorophyta</taxon>
        <taxon>core chlorophytes</taxon>
        <taxon>Chlorophyceae</taxon>
        <taxon>CS clade</taxon>
        <taxon>Chlamydomonadales</taxon>
        <taxon>Dunaliellaceae</taxon>
        <taxon>Dunaliella</taxon>
    </lineage>
</organism>
<dbReference type="InterPro" id="IPR028796">
    <property type="entry name" value="BBS8"/>
</dbReference>
<evidence type="ECO:0000256" key="2">
    <source>
        <dbReference type="SAM" id="MobiDB-lite"/>
    </source>
</evidence>
<protein>
    <submittedName>
        <fullName evidence="3">TRP protein for flagellar function</fullName>
    </submittedName>
</protein>
<dbReference type="PROSITE" id="PS50005">
    <property type="entry name" value="TPR"/>
    <property type="match status" value="3"/>
</dbReference>
<proteinExistence type="predicted"/>
<dbReference type="InterPro" id="IPR019734">
    <property type="entry name" value="TPR_rpt"/>
</dbReference>
<dbReference type="Gene3D" id="1.25.40.10">
    <property type="entry name" value="Tetratricopeptide repeat domain"/>
    <property type="match status" value="1"/>
</dbReference>